<dbReference type="InterPro" id="IPR023780">
    <property type="entry name" value="Chromo_domain"/>
</dbReference>
<evidence type="ECO:0000313" key="12">
    <source>
        <dbReference type="Proteomes" id="UP001165121"/>
    </source>
</evidence>
<dbReference type="InterPro" id="IPR050951">
    <property type="entry name" value="Retrovirus_Pol_polyprotein"/>
</dbReference>
<keyword evidence="2" id="KW-0548">Nucleotidyltransferase</keyword>
<dbReference type="Gene3D" id="3.30.420.10">
    <property type="entry name" value="Ribonuclease H-like superfamily/Ribonuclease H"/>
    <property type="match status" value="1"/>
</dbReference>
<evidence type="ECO:0000256" key="1">
    <source>
        <dbReference type="ARBA" id="ARBA00022679"/>
    </source>
</evidence>
<feature type="compositionally biased region" description="Polar residues" evidence="8">
    <location>
        <begin position="430"/>
        <end position="446"/>
    </location>
</feature>
<feature type="compositionally biased region" description="Polar residues" evidence="8">
    <location>
        <begin position="455"/>
        <end position="466"/>
    </location>
</feature>
<dbReference type="Pfam" id="PF00665">
    <property type="entry name" value="rve"/>
    <property type="match status" value="1"/>
</dbReference>
<dbReference type="SUPFAM" id="SSF54160">
    <property type="entry name" value="Chromo domain-like"/>
    <property type="match status" value="1"/>
</dbReference>
<evidence type="ECO:0000256" key="7">
    <source>
        <dbReference type="SAM" id="Coils"/>
    </source>
</evidence>
<dbReference type="EMBL" id="BSXT01001823">
    <property type="protein sequence ID" value="GMF45471.1"/>
    <property type="molecule type" value="Genomic_DNA"/>
</dbReference>
<dbReference type="PROSITE" id="PS50994">
    <property type="entry name" value="INTEGRASE"/>
    <property type="match status" value="1"/>
</dbReference>
<dbReference type="InterPro" id="IPR041588">
    <property type="entry name" value="Integrase_H2C2"/>
</dbReference>
<evidence type="ECO:0000256" key="2">
    <source>
        <dbReference type="ARBA" id="ARBA00022695"/>
    </source>
</evidence>
<feature type="domain" description="Integrase catalytic" evidence="10">
    <location>
        <begin position="1274"/>
        <end position="1435"/>
    </location>
</feature>
<keyword evidence="3" id="KW-0540">Nuclease</keyword>
<name>A0A9W6XUD4_9STRA</name>
<organism evidence="11 12">
    <name type="scientific">Phytophthora fragariaefolia</name>
    <dbReference type="NCBI Taxonomy" id="1490495"/>
    <lineage>
        <taxon>Eukaryota</taxon>
        <taxon>Sar</taxon>
        <taxon>Stramenopiles</taxon>
        <taxon>Oomycota</taxon>
        <taxon>Peronosporomycetes</taxon>
        <taxon>Peronosporales</taxon>
        <taxon>Peronosporaceae</taxon>
        <taxon>Phytophthora</taxon>
    </lineage>
</organism>
<reference evidence="11" key="1">
    <citation type="submission" date="2023-04" db="EMBL/GenBank/DDBJ databases">
        <title>Phytophthora fragariaefolia NBRC 109709.</title>
        <authorList>
            <person name="Ichikawa N."/>
            <person name="Sato H."/>
            <person name="Tonouchi N."/>
        </authorList>
    </citation>
    <scope>NUCLEOTIDE SEQUENCE</scope>
    <source>
        <strain evidence="11">NBRC 109709</strain>
    </source>
</reference>
<feature type="domain" description="Chromo" evidence="9">
    <location>
        <begin position="1585"/>
        <end position="1647"/>
    </location>
</feature>
<dbReference type="InterPro" id="IPR012337">
    <property type="entry name" value="RNaseH-like_sf"/>
</dbReference>
<dbReference type="InterPro" id="IPR016197">
    <property type="entry name" value="Chromo-like_dom_sf"/>
</dbReference>
<dbReference type="InterPro" id="IPR000953">
    <property type="entry name" value="Chromo/chromo_shadow_dom"/>
</dbReference>
<dbReference type="GO" id="GO:0016787">
    <property type="term" value="F:hydrolase activity"/>
    <property type="evidence" value="ECO:0007669"/>
    <property type="project" value="UniProtKB-KW"/>
</dbReference>
<dbReference type="InterPro" id="IPR043128">
    <property type="entry name" value="Rev_trsase/Diguanyl_cyclase"/>
</dbReference>
<dbReference type="Gene3D" id="3.30.70.270">
    <property type="match status" value="2"/>
</dbReference>
<evidence type="ECO:0000256" key="6">
    <source>
        <dbReference type="ARBA" id="ARBA00022918"/>
    </source>
</evidence>
<sequence>MDSASASSLLTTVAFCYQCSGHAASSLAQVKQGSKNSLAPGDMEYSPGDNAMVRRSVAEGAPFQDEEGAVLTQETMTQETVTRMSVQRGGGDEDTRRQLDELAHCSAAAHQSAVEQISHVRQQHAIASKTSEYLQSQHDRQLELHEQQEQLRRQMAEQGKQIEEHVRLLKATEAEMGEQRQRLENLAEAVRPHVEARWGLFAGAPGSMGVNEEGAARRSSNEPTVTLATGANMPVPPLYRGSSKKKKRDFMDSYMVYRRRVDALNQGTQTQVFVMPIGACIEQSTRVRICRFEMFKPESTVTEDGRKSYFLEARNPDFTAYKQLDVAMRSHAVATTLQDAESRMSRLLADFYAAVDGINMESIIHEDPKRVVGYLVSALRPPAFRAAVKDSLERPAGKPLKKDVTMFLRWLRPQMEEFMRFETHFVNSQSAANFNQSRKKNGQQQPDKAARPTPEQAQKPPTQTNNSGARGGSSSGRSGKPSGTTSARPPVRACFKCGYLTHAVFQCPQVKDVTEAKALYEHKTGRKIRRDTPISVATTDTPGAMTAKRMLPCRVMDAVDTYIKPDSGAEACLIAPVLLSKLQAQHVWLPRREPSSPRVVRGVGAVPITIKDETNLFLKFDTPGGPLVLRNVACLISPRFGRRYSGICFPVSNGPPAQDLDQVMATLKEGIADAKAKGASAEFLDEIQDLLSEKVNTFRMALGGDPPVDMPPMRIKLKPGAVPVRCRSRRYAAAHRDFLARHVKMLLDAGLCYRNPSSPWCSPPHIVPKADDHRMTVDVREANKRVVPVVWPMPILEVEFDRLRGAKFYFSLDFFKGFWQFAVAVECQEIYSILTEDGVITPTRVLMGGTNSVAHVQSTVQAMFGDLYNNGLLIWIDDLLGYADSPEALLRILRRVLTICEEKGLKLNPKKYKFVMTEALWCGRVVSGDGVRHDPERIEALRNLPALSTGQELQQLLCALNWMRTPVPAFNKLVHPLTAFMEKVYNTAGGRKKSQVRRVLLLEQGWSDVENSALQQCKDALEQALTLAHPDPEKGLYVFADASDEHWGAAITHVPHNQLDRDFADQHHEPLLMLSGSFSGAPKRWAIVEKEAYAIVETCKRADYLVRRPDGFRLYTDHRNLHYIFAPSTVTASVPKSFVTLGILVHNYCGHSPGFTAGLAAAGRLVRVADAGAGQGNPSYGATTCVDPNQIVRDADARIWLPAEATDLQLRICIVGHFGVAGHRSAAVTLRAIAAKFIWPGLAAYVKQFVARCIHCASVSGGAPVPRPLGVALHSDTPDELLHWDFLHMGPAATGELYVLVLKDDASNYVWLLATVAATADITYEGLLDWFAAFGVCRNWVSDQETHFKNAVIQDLKHALGDHHHFTTPRCPWANGTVEVVMREVLRCARALLSEWRLPEDAWPRVIKLVQVVLNHSPSPSLDGVAPITAMTGLPAMNPLDPIAVPGDVEFSTIDAVRTIRNANFARLRDALELMRKRLATAKQTARKKGRAKAAKQGAKMAQFAIGDYVLYADVWAHRRSKLRAKWCGPARVVDTVSNWVFSVENLLTGEVREAHASRLKFYADSPLGITDDLLAHVAHNSEGHVVEDLRQARYDPARKAYDILVKWRGLRDPESSWEPTQHLLEDVPAVVKRFLPQRQDDATVRELAAAHGVSLRE</sequence>
<dbReference type="Gene3D" id="3.10.10.10">
    <property type="entry name" value="HIV Type 1 Reverse Transcriptase, subunit A, domain 1"/>
    <property type="match status" value="1"/>
</dbReference>
<dbReference type="GO" id="GO:0015074">
    <property type="term" value="P:DNA integration"/>
    <property type="evidence" value="ECO:0007669"/>
    <property type="project" value="InterPro"/>
</dbReference>
<keyword evidence="12" id="KW-1185">Reference proteome</keyword>
<keyword evidence="4" id="KW-0255">Endonuclease</keyword>
<dbReference type="PANTHER" id="PTHR37984:SF5">
    <property type="entry name" value="PROTEIN NYNRIN-LIKE"/>
    <property type="match status" value="1"/>
</dbReference>
<dbReference type="SUPFAM" id="SSF53098">
    <property type="entry name" value="Ribonuclease H-like"/>
    <property type="match status" value="1"/>
</dbReference>
<dbReference type="CDD" id="cd01647">
    <property type="entry name" value="RT_LTR"/>
    <property type="match status" value="1"/>
</dbReference>
<evidence type="ECO:0000256" key="3">
    <source>
        <dbReference type="ARBA" id="ARBA00022722"/>
    </source>
</evidence>
<dbReference type="Gene3D" id="1.10.340.70">
    <property type="match status" value="1"/>
</dbReference>
<dbReference type="InterPro" id="IPR041373">
    <property type="entry name" value="RT_RNaseH"/>
</dbReference>
<evidence type="ECO:0000256" key="8">
    <source>
        <dbReference type="SAM" id="MobiDB-lite"/>
    </source>
</evidence>
<keyword evidence="1" id="KW-0808">Transferase</keyword>
<accession>A0A9W6XUD4</accession>
<dbReference type="GO" id="GO:0003676">
    <property type="term" value="F:nucleic acid binding"/>
    <property type="evidence" value="ECO:0007669"/>
    <property type="project" value="InterPro"/>
</dbReference>
<dbReference type="InterPro" id="IPR043502">
    <property type="entry name" value="DNA/RNA_pol_sf"/>
</dbReference>
<feature type="region of interest" description="Disordered" evidence="8">
    <location>
        <begin position="219"/>
        <end position="244"/>
    </location>
</feature>
<dbReference type="Pfam" id="PF00078">
    <property type="entry name" value="RVT_1"/>
    <property type="match status" value="1"/>
</dbReference>
<dbReference type="InterPro" id="IPR000477">
    <property type="entry name" value="RT_dom"/>
</dbReference>
<dbReference type="PANTHER" id="PTHR37984">
    <property type="entry name" value="PROTEIN CBG26694"/>
    <property type="match status" value="1"/>
</dbReference>
<dbReference type="SUPFAM" id="SSF56672">
    <property type="entry name" value="DNA/RNA polymerases"/>
    <property type="match status" value="1"/>
</dbReference>
<dbReference type="OrthoDB" id="124072at2759"/>
<keyword evidence="7" id="KW-0175">Coiled coil</keyword>
<evidence type="ECO:0000259" key="9">
    <source>
        <dbReference type="PROSITE" id="PS50013"/>
    </source>
</evidence>
<dbReference type="Pfam" id="PF17917">
    <property type="entry name" value="RT_RNaseH"/>
    <property type="match status" value="1"/>
</dbReference>
<evidence type="ECO:0000259" key="10">
    <source>
        <dbReference type="PROSITE" id="PS50994"/>
    </source>
</evidence>
<evidence type="ECO:0000256" key="5">
    <source>
        <dbReference type="ARBA" id="ARBA00022801"/>
    </source>
</evidence>
<keyword evidence="5" id="KW-0378">Hydrolase</keyword>
<feature type="coiled-coil region" evidence="7">
    <location>
        <begin position="155"/>
        <end position="189"/>
    </location>
</feature>
<dbReference type="Pfam" id="PF17921">
    <property type="entry name" value="Integrase_H2C2"/>
    <property type="match status" value="1"/>
</dbReference>
<comment type="caution">
    <text evidence="11">The sequence shown here is derived from an EMBL/GenBank/DDBJ whole genome shotgun (WGS) entry which is preliminary data.</text>
</comment>
<proteinExistence type="predicted"/>
<protein>
    <submittedName>
        <fullName evidence="11">Unnamed protein product</fullName>
    </submittedName>
</protein>
<dbReference type="InterPro" id="IPR001584">
    <property type="entry name" value="Integrase_cat-core"/>
</dbReference>
<gene>
    <name evidence="11" type="ORF">Pfra01_001629500</name>
</gene>
<dbReference type="Proteomes" id="UP001165121">
    <property type="component" value="Unassembled WGS sequence"/>
</dbReference>
<dbReference type="GO" id="GO:0004519">
    <property type="term" value="F:endonuclease activity"/>
    <property type="evidence" value="ECO:0007669"/>
    <property type="project" value="UniProtKB-KW"/>
</dbReference>
<dbReference type="Gene3D" id="2.40.50.40">
    <property type="match status" value="1"/>
</dbReference>
<keyword evidence="6" id="KW-0695">RNA-directed DNA polymerase</keyword>
<feature type="compositionally biased region" description="Low complexity" evidence="8">
    <location>
        <begin position="475"/>
        <end position="486"/>
    </location>
</feature>
<dbReference type="GO" id="GO:0003964">
    <property type="term" value="F:RNA-directed DNA polymerase activity"/>
    <property type="evidence" value="ECO:0007669"/>
    <property type="project" value="UniProtKB-KW"/>
</dbReference>
<evidence type="ECO:0000313" key="11">
    <source>
        <dbReference type="EMBL" id="GMF45471.1"/>
    </source>
</evidence>
<feature type="region of interest" description="Disordered" evidence="8">
    <location>
        <begin position="430"/>
        <end position="487"/>
    </location>
</feature>
<dbReference type="PROSITE" id="PS50013">
    <property type="entry name" value="CHROMO_2"/>
    <property type="match status" value="1"/>
</dbReference>
<evidence type="ECO:0000256" key="4">
    <source>
        <dbReference type="ARBA" id="ARBA00022759"/>
    </source>
</evidence>
<dbReference type="Pfam" id="PF00385">
    <property type="entry name" value="Chromo"/>
    <property type="match status" value="1"/>
</dbReference>
<dbReference type="InterPro" id="IPR036397">
    <property type="entry name" value="RNaseH_sf"/>
</dbReference>